<organism evidence="2 3">
    <name type="scientific">Rhodopseudomonas palustris</name>
    <dbReference type="NCBI Taxonomy" id="1076"/>
    <lineage>
        <taxon>Bacteria</taxon>
        <taxon>Pseudomonadati</taxon>
        <taxon>Pseudomonadota</taxon>
        <taxon>Alphaproteobacteria</taxon>
        <taxon>Hyphomicrobiales</taxon>
        <taxon>Nitrobacteraceae</taxon>
        <taxon>Rhodopseudomonas</taxon>
    </lineage>
</organism>
<feature type="non-terminal residue" evidence="2">
    <location>
        <position position="1"/>
    </location>
</feature>
<dbReference type="PATRIC" id="fig|1076.23.peg.1952"/>
<dbReference type="Proteomes" id="UP000032515">
    <property type="component" value="Unassembled WGS sequence"/>
</dbReference>
<evidence type="ECO:0000313" key="3">
    <source>
        <dbReference type="Proteomes" id="UP000032515"/>
    </source>
</evidence>
<dbReference type="EMBL" id="JXXE01000215">
    <property type="protein sequence ID" value="KIZ43695.1"/>
    <property type="molecule type" value="Genomic_DNA"/>
</dbReference>
<comment type="caution">
    <text evidence="2">The sequence shown here is derived from an EMBL/GenBank/DDBJ whole genome shotgun (WGS) entry which is preliminary data.</text>
</comment>
<dbReference type="Pfam" id="PF21351">
    <property type="entry name" value="TetR_C_41"/>
    <property type="match status" value="1"/>
</dbReference>
<accession>A0A0D7ET22</accession>
<name>A0A0D7ET22_RHOPL</name>
<evidence type="ECO:0000313" key="2">
    <source>
        <dbReference type="EMBL" id="KIZ43695.1"/>
    </source>
</evidence>
<dbReference type="AlphaFoldDB" id="A0A0D7ET22"/>
<evidence type="ECO:0000259" key="1">
    <source>
        <dbReference type="Pfam" id="PF21351"/>
    </source>
</evidence>
<reference evidence="2 3" key="1">
    <citation type="submission" date="2014-11" db="EMBL/GenBank/DDBJ databases">
        <title>Genomics and ecophysiology of heterotrophic nitrogen fixing bacteria isolated from estuarine surface water.</title>
        <authorList>
            <person name="Bentzon-Tilia M."/>
            <person name="Severin I."/>
            <person name="Hansen L.H."/>
            <person name="Riemann L."/>
        </authorList>
    </citation>
    <scope>NUCLEOTIDE SEQUENCE [LARGE SCALE GENOMIC DNA]</scope>
    <source>
        <strain evidence="2 3">BAL398</strain>
    </source>
</reference>
<sequence>EAAARLLSGTAFNAALWVAASDEPHIVLPKAIEAFRLMAEGFLAR</sequence>
<gene>
    <name evidence="2" type="ORF">OO17_10980</name>
</gene>
<protein>
    <submittedName>
        <fullName evidence="2">TetR family transcriptional regulator</fullName>
    </submittedName>
</protein>
<proteinExistence type="predicted"/>
<dbReference type="InterPro" id="IPR049484">
    <property type="entry name" value="Rv0078-like_C"/>
</dbReference>
<feature type="domain" description="Transcriptional regulator Rv0078-like C-terminal" evidence="1">
    <location>
        <begin position="1"/>
        <end position="41"/>
    </location>
</feature>